<proteinExistence type="predicted"/>
<reference evidence="2" key="2">
    <citation type="submission" date="2021-02" db="EMBL/GenBank/DDBJ databases">
        <authorList>
            <person name="Kimball J.A."/>
            <person name="Haas M.W."/>
            <person name="Macchietto M."/>
            <person name="Kono T."/>
            <person name="Duquette J."/>
            <person name="Shao M."/>
        </authorList>
    </citation>
    <scope>NUCLEOTIDE SEQUENCE</scope>
    <source>
        <tissue evidence="2">Fresh leaf tissue</tissue>
    </source>
</reference>
<dbReference type="PANTHER" id="PTHR33385:SF4">
    <property type="entry name" value="PROTEIN XRI1"/>
    <property type="match status" value="1"/>
</dbReference>
<reference evidence="2" key="1">
    <citation type="journal article" date="2021" name="bioRxiv">
        <title>Whole Genome Assembly and Annotation of Northern Wild Rice, Zizania palustris L., Supports a Whole Genome Duplication in the Zizania Genus.</title>
        <authorList>
            <person name="Haas M."/>
            <person name="Kono T."/>
            <person name="Macchietto M."/>
            <person name="Millas R."/>
            <person name="McGilp L."/>
            <person name="Shao M."/>
            <person name="Duquette J."/>
            <person name="Hirsch C.N."/>
            <person name="Kimball J."/>
        </authorList>
    </citation>
    <scope>NUCLEOTIDE SEQUENCE</scope>
    <source>
        <tissue evidence="2">Fresh leaf tissue</tissue>
    </source>
</reference>
<name>A0A8J5R0Z5_ZIZPA</name>
<dbReference type="OrthoDB" id="1913204at2759"/>
<protein>
    <recommendedName>
        <fullName evidence="4">Protein XRI1</fullName>
    </recommendedName>
</protein>
<dbReference type="PANTHER" id="PTHR33385">
    <property type="entry name" value="PROTEIN XRI1"/>
    <property type="match status" value="1"/>
</dbReference>
<dbReference type="EMBL" id="JAAALK010001531">
    <property type="protein sequence ID" value="KAG8042821.1"/>
    <property type="molecule type" value="Genomic_DNA"/>
</dbReference>
<dbReference type="GO" id="GO:0007140">
    <property type="term" value="P:male meiotic nuclear division"/>
    <property type="evidence" value="ECO:0007669"/>
    <property type="project" value="InterPro"/>
</dbReference>
<accession>A0A8J5R0Z5</accession>
<dbReference type="InterPro" id="IPR039933">
    <property type="entry name" value="XRI1"/>
</dbReference>
<gene>
    <name evidence="2" type="ORF">GUJ93_ZPchr0670g33276</name>
</gene>
<comment type="caution">
    <text evidence="2">The sequence shown here is derived from an EMBL/GenBank/DDBJ whole genome shotgun (WGS) entry which is preliminary data.</text>
</comment>
<dbReference type="AlphaFoldDB" id="A0A8J5R0Z5"/>
<sequence>MDHEFTVDPANETGRTPRRYPLSSSPVAGGILLDSIAVCCGERMELGGDIDDQSEMWGWQSHEYDLQKDLLADSSSCLWSESNQNADDAWSIFDDQTPIKHCTDIDFQFCDIGDIIVKDFDEGKETSQAKRRRMLQFCSDNMDCAMATDGLPEGLQMNMGFSCDQCLLNSDGTEELAEEWLADCSQDSEPRSPPEEMSSATAAIEEVDLSVHENRSSREQGNIVHKNTVQARPTPMKVGKNIIRSRKVKTSVVYPFELIKPCGFHGDVTLHDINKRIHAPPPYKIKHKMDEQASYQTSAISGKPVVHKTKIHTEGGKGSITITRTVG</sequence>
<evidence type="ECO:0000256" key="1">
    <source>
        <dbReference type="SAM" id="MobiDB-lite"/>
    </source>
</evidence>
<dbReference type="GO" id="GO:0007143">
    <property type="term" value="P:female meiotic nuclear division"/>
    <property type="evidence" value="ECO:0007669"/>
    <property type="project" value="InterPro"/>
</dbReference>
<dbReference type="Proteomes" id="UP000729402">
    <property type="component" value="Unassembled WGS sequence"/>
</dbReference>
<feature type="region of interest" description="Disordered" evidence="1">
    <location>
        <begin position="1"/>
        <end position="22"/>
    </location>
</feature>
<keyword evidence="3" id="KW-1185">Reference proteome</keyword>
<evidence type="ECO:0008006" key="4">
    <source>
        <dbReference type="Google" id="ProtNLM"/>
    </source>
</evidence>
<evidence type="ECO:0000313" key="2">
    <source>
        <dbReference type="EMBL" id="KAG8042821.1"/>
    </source>
</evidence>
<evidence type="ECO:0000313" key="3">
    <source>
        <dbReference type="Proteomes" id="UP000729402"/>
    </source>
</evidence>
<organism evidence="2 3">
    <name type="scientific">Zizania palustris</name>
    <name type="common">Northern wild rice</name>
    <dbReference type="NCBI Taxonomy" id="103762"/>
    <lineage>
        <taxon>Eukaryota</taxon>
        <taxon>Viridiplantae</taxon>
        <taxon>Streptophyta</taxon>
        <taxon>Embryophyta</taxon>
        <taxon>Tracheophyta</taxon>
        <taxon>Spermatophyta</taxon>
        <taxon>Magnoliopsida</taxon>
        <taxon>Liliopsida</taxon>
        <taxon>Poales</taxon>
        <taxon>Poaceae</taxon>
        <taxon>BOP clade</taxon>
        <taxon>Oryzoideae</taxon>
        <taxon>Oryzeae</taxon>
        <taxon>Zizaniinae</taxon>
        <taxon>Zizania</taxon>
    </lineage>
</organism>